<keyword evidence="2" id="KW-1185">Reference proteome</keyword>
<dbReference type="AlphaFoldDB" id="A0AAV4Y497"/>
<proteinExistence type="predicted"/>
<name>A0AAV4Y497_CAEEX</name>
<reference evidence="1 2" key="1">
    <citation type="submission" date="2021-06" db="EMBL/GenBank/DDBJ databases">
        <title>Caerostris extrusa draft genome.</title>
        <authorList>
            <person name="Kono N."/>
            <person name="Arakawa K."/>
        </authorList>
    </citation>
    <scope>NUCLEOTIDE SEQUENCE [LARGE SCALE GENOMIC DNA]</scope>
</reference>
<dbReference type="EMBL" id="BPLR01018647">
    <property type="protein sequence ID" value="GIZ01280.1"/>
    <property type="molecule type" value="Genomic_DNA"/>
</dbReference>
<evidence type="ECO:0000313" key="1">
    <source>
        <dbReference type="EMBL" id="GIZ01280.1"/>
    </source>
</evidence>
<evidence type="ECO:0000313" key="2">
    <source>
        <dbReference type="Proteomes" id="UP001054945"/>
    </source>
</evidence>
<accession>A0AAV4Y497</accession>
<organism evidence="1 2">
    <name type="scientific">Caerostris extrusa</name>
    <name type="common">Bark spider</name>
    <name type="synonym">Caerostris bankana</name>
    <dbReference type="NCBI Taxonomy" id="172846"/>
    <lineage>
        <taxon>Eukaryota</taxon>
        <taxon>Metazoa</taxon>
        <taxon>Ecdysozoa</taxon>
        <taxon>Arthropoda</taxon>
        <taxon>Chelicerata</taxon>
        <taxon>Arachnida</taxon>
        <taxon>Araneae</taxon>
        <taxon>Araneomorphae</taxon>
        <taxon>Entelegynae</taxon>
        <taxon>Araneoidea</taxon>
        <taxon>Araneidae</taxon>
        <taxon>Caerostris</taxon>
    </lineage>
</organism>
<protein>
    <submittedName>
        <fullName evidence="1">Uncharacterized protein</fullName>
    </submittedName>
</protein>
<sequence>MTILTTVKSCNSFKKVKSLPELHVYGSSTILIANYSSILLNLRHRASSCPGQRSSCCRKYRIYFASSCSGRPSTALLLPRQWSKRSINVGGCSTGECSAREVFRGRQSVSVWKALRITLKRYPYKLQQKQELKTPDFDSQPRFYEFGIQ</sequence>
<comment type="caution">
    <text evidence="1">The sequence shown here is derived from an EMBL/GenBank/DDBJ whole genome shotgun (WGS) entry which is preliminary data.</text>
</comment>
<gene>
    <name evidence="1" type="ORF">CEXT_154191</name>
</gene>
<dbReference type="Proteomes" id="UP001054945">
    <property type="component" value="Unassembled WGS sequence"/>
</dbReference>